<reference evidence="4" key="1">
    <citation type="journal article" date="2019" name="Int. J. Syst. Evol. Microbiol.">
        <title>The Global Catalogue of Microorganisms (GCM) 10K type strain sequencing project: providing services to taxonomists for standard genome sequencing and annotation.</title>
        <authorList>
            <consortium name="The Broad Institute Genomics Platform"/>
            <consortium name="The Broad Institute Genome Sequencing Center for Infectious Disease"/>
            <person name="Wu L."/>
            <person name="Ma J."/>
        </authorList>
    </citation>
    <scope>NUCLEOTIDE SEQUENCE [LARGE SCALE GENOMIC DNA]</scope>
    <source>
        <strain evidence="4">JCM 16925</strain>
    </source>
</reference>
<organism evidence="3 4">
    <name type="scientific">Streptomyces shaanxiensis</name>
    <dbReference type="NCBI Taxonomy" id="653357"/>
    <lineage>
        <taxon>Bacteria</taxon>
        <taxon>Bacillati</taxon>
        <taxon>Actinomycetota</taxon>
        <taxon>Actinomycetes</taxon>
        <taxon>Kitasatosporales</taxon>
        <taxon>Streptomycetaceae</taxon>
        <taxon>Streptomyces</taxon>
    </lineage>
</organism>
<keyword evidence="2" id="KW-1133">Transmembrane helix</keyword>
<evidence type="ECO:0000313" key="3">
    <source>
        <dbReference type="EMBL" id="GAA4078653.1"/>
    </source>
</evidence>
<dbReference type="Proteomes" id="UP001499984">
    <property type="component" value="Unassembled WGS sequence"/>
</dbReference>
<proteinExistence type="predicted"/>
<name>A0ABP7W1N4_9ACTN</name>
<keyword evidence="2" id="KW-0812">Transmembrane</keyword>
<evidence type="ECO:0000256" key="1">
    <source>
        <dbReference type="SAM" id="MobiDB-lite"/>
    </source>
</evidence>
<feature type="region of interest" description="Disordered" evidence="1">
    <location>
        <begin position="1"/>
        <end position="21"/>
    </location>
</feature>
<accession>A0ABP7W1N4</accession>
<feature type="transmembrane region" description="Helical" evidence="2">
    <location>
        <begin position="73"/>
        <end position="92"/>
    </location>
</feature>
<evidence type="ECO:0000256" key="2">
    <source>
        <dbReference type="SAM" id="Phobius"/>
    </source>
</evidence>
<keyword evidence="2" id="KW-0472">Membrane</keyword>
<comment type="caution">
    <text evidence="3">The sequence shown here is derived from an EMBL/GenBank/DDBJ whole genome shotgun (WGS) entry which is preliminary data.</text>
</comment>
<evidence type="ECO:0000313" key="4">
    <source>
        <dbReference type="Proteomes" id="UP001499984"/>
    </source>
</evidence>
<dbReference type="RefSeq" id="WP_345018666.1">
    <property type="nucleotide sequence ID" value="NZ_BAAAZY010000022.1"/>
</dbReference>
<gene>
    <name evidence="3" type="ORF">GCM10022233_67610</name>
</gene>
<dbReference type="EMBL" id="BAAAZY010000022">
    <property type="protein sequence ID" value="GAA4078653.1"/>
    <property type="molecule type" value="Genomic_DNA"/>
</dbReference>
<evidence type="ECO:0008006" key="5">
    <source>
        <dbReference type="Google" id="ProtNLM"/>
    </source>
</evidence>
<sequence>MTALSEGSEGPDVAGSDVGGREPPLGADRIKHLEFIQATITRLGTNSFLVKGWALTLAAGLFALSASRLSWQLAGVGLVPLLCFWYLDCFFLRQERAFRRLYDDARRPGSTVEMLSMDVAPYLARMPWPEVWQTPTLLLFYAPLLLTDLVLLAFAL</sequence>
<keyword evidence="4" id="KW-1185">Reference proteome</keyword>
<feature type="transmembrane region" description="Helical" evidence="2">
    <location>
        <begin position="48"/>
        <end position="67"/>
    </location>
</feature>
<protein>
    <recommendedName>
        <fullName evidence="5">Sensor histidine kinase</fullName>
    </recommendedName>
</protein>